<name>A0AAD7UC10_9STRA</name>
<reference evidence="4" key="1">
    <citation type="submission" date="2023-01" db="EMBL/GenBank/DDBJ databases">
        <title>Metagenome sequencing of chrysophaentin producing Chrysophaeum taylorii.</title>
        <authorList>
            <person name="Davison J."/>
            <person name="Bewley C."/>
        </authorList>
    </citation>
    <scope>NUCLEOTIDE SEQUENCE</scope>
    <source>
        <strain evidence="4">NIES-1699</strain>
    </source>
</reference>
<dbReference type="EMBL" id="JAQMWT010000468">
    <property type="protein sequence ID" value="KAJ8600889.1"/>
    <property type="molecule type" value="Genomic_DNA"/>
</dbReference>
<evidence type="ECO:0000313" key="5">
    <source>
        <dbReference type="Proteomes" id="UP001230188"/>
    </source>
</evidence>
<dbReference type="SUPFAM" id="SSF56801">
    <property type="entry name" value="Acetyl-CoA synthetase-like"/>
    <property type="match status" value="1"/>
</dbReference>
<keyword evidence="5" id="KW-1185">Reference proteome</keyword>
<dbReference type="PROSITE" id="PS00455">
    <property type="entry name" value="AMP_BINDING"/>
    <property type="match status" value="1"/>
</dbReference>
<dbReference type="Pfam" id="PF20434">
    <property type="entry name" value="BD-FAE"/>
    <property type="match status" value="1"/>
</dbReference>
<dbReference type="SUPFAM" id="SSF53474">
    <property type="entry name" value="alpha/beta-Hydrolases"/>
    <property type="match status" value="1"/>
</dbReference>
<dbReference type="InterPro" id="IPR000873">
    <property type="entry name" value="AMP-dep_synth/lig_dom"/>
</dbReference>
<evidence type="ECO:0000256" key="1">
    <source>
        <dbReference type="ARBA" id="ARBA00006432"/>
    </source>
</evidence>
<evidence type="ECO:0000313" key="4">
    <source>
        <dbReference type="EMBL" id="KAJ8600889.1"/>
    </source>
</evidence>
<dbReference type="AlphaFoldDB" id="A0AAD7UC10"/>
<dbReference type="GO" id="GO:0031956">
    <property type="term" value="F:medium-chain fatty acid-CoA ligase activity"/>
    <property type="evidence" value="ECO:0007669"/>
    <property type="project" value="TreeGrafter"/>
</dbReference>
<comment type="caution">
    <text evidence="4">The sequence shown here is derived from an EMBL/GenBank/DDBJ whole genome shotgun (WGS) entry which is preliminary data.</text>
</comment>
<dbReference type="Pfam" id="PF00501">
    <property type="entry name" value="AMP-binding"/>
    <property type="match status" value="1"/>
</dbReference>
<dbReference type="Pfam" id="PF23562">
    <property type="entry name" value="AMP-binding_C_3"/>
    <property type="match status" value="1"/>
</dbReference>
<proteinExistence type="inferred from homology"/>
<dbReference type="GO" id="GO:0006631">
    <property type="term" value="P:fatty acid metabolic process"/>
    <property type="evidence" value="ECO:0007669"/>
    <property type="project" value="TreeGrafter"/>
</dbReference>
<feature type="domain" description="AMP-dependent synthetase/ligase" evidence="2">
    <location>
        <begin position="17"/>
        <end position="345"/>
    </location>
</feature>
<dbReference type="InterPro" id="IPR020845">
    <property type="entry name" value="AMP-binding_CS"/>
</dbReference>
<feature type="domain" description="BD-FAE-like" evidence="3">
    <location>
        <begin position="697"/>
        <end position="907"/>
    </location>
</feature>
<evidence type="ECO:0000259" key="2">
    <source>
        <dbReference type="Pfam" id="PF00501"/>
    </source>
</evidence>
<dbReference type="PANTHER" id="PTHR43201:SF8">
    <property type="entry name" value="ACYL-COA SYNTHETASE FAMILY MEMBER 3"/>
    <property type="match status" value="1"/>
</dbReference>
<comment type="similarity">
    <text evidence="1">Belongs to the ATP-dependent AMP-binding enzyme family.</text>
</comment>
<dbReference type="Proteomes" id="UP001230188">
    <property type="component" value="Unassembled WGS sequence"/>
</dbReference>
<dbReference type="PANTHER" id="PTHR43201">
    <property type="entry name" value="ACYL-COA SYNTHETASE"/>
    <property type="match status" value="1"/>
</dbReference>
<sequence>MCVIPGASKDFPAQLSARAATTPDATVARVWTYGKGVETIWSYAGLETAVAYQSRILWSIFGDVKRIAFLAKGNMDFFVALVAVQRICAAPVILNWRQPTATLVGGVSDAGCGALIVGAPYHEIAKAFSVPVLKLADTTVVTPPPSEQRCASTPEDIALVLFTSGSTSRPKPVAHTNATLMWTVQNFVFPTEEMRSTLCFLPNFHVLMTFQNFLLPLARGVGVATLGDAETPVTAALLLAACGDLEPTTVDTVPFIMQDLSTFSVEELAPMAACAAVRSGGAPLPAAVARRLASAGVRVQTHYGQTEAPGMQLLTVPGAAPDELAIMMPPWHQVVEVALSDDGELLLGGCGGSSPGYLRDGALVPGKCGADGWHRTGDIFSWTTTGGGTKGLRFMMRRDDTLLLSTGEMINPLAYEAQLAEALLGTPEVSAFVLLGQQRARPVLVAELLGSATQRTKDHLRRAVDDVNARQPEYGRAARVATLEPDRGDPALPKSVKGVVIRAKAETLLAHRLDDADDDLLEGDEEKKETIAYWPTEWIWPRKAWSHKGGDRSLRVQVARYLESGKNAADLTSALGLDSLTAARLVSQWRAKRDSKKNAERPMLERFKAMLCERRDPAGRPLTAILRNELTIRYYRVLGYYEGMECTFDWGLPPIDDAADRKSGRRVQQTVLVSHELPNRKMHVRVWHDEEWHGPARPCLLAINGDAFFGYAETRPIPYRLVKLGYVIAQAERRGSHEGGTFPNALHDIAAAIRVLKGNAATLNVDPDRICAFGDSSGGWFSSMIGALSGYEEDPTLKRELLGDLGDFPHLSTDVSCVVALFPPSRFDMLDEMLARERRWLFAEAHDEDSSPESLFMGHGLQVNPDRLRKATPATFITKATPPFWLTHGTADPQVALEQTQTLYAQLLAARPPGETGYHEYVEIPGGGHGTYHFTDKVLGIENHLLRYLRARLDPPAVDDV</sequence>
<protein>
    <submittedName>
        <fullName evidence="4">Uncharacterized protein</fullName>
    </submittedName>
</protein>
<dbReference type="Gene3D" id="3.40.50.12780">
    <property type="entry name" value="N-terminal domain of ligase-like"/>
    <property type="match status" value="1"/>
</dbReference>
<dbReference type="InterPro" id="IPR049492">
    <property type="entry name" value="BD-FAE-like_dom"/>
</dbReference>
<accession>A0AAD7UC10</accession>
<gene>
    <name evidence="4" type="ORF">CTAYLR_006979</name>
</gene>
<dbReference type="InterPro" id="IPR042099">
    <property type="entry name" value="ANL_N_sf"/>
</dbReference>
<dbReference type="InterPro" id="IPR029058">
    <property type="entry name" value="AB_hydrolase_fold"/>
</dbReference>
<evidence type="ECO:0000259" key="3">
    <source>
        <dbReference type="Pfam" id="PF20434"/>
    </source>
</evidence>
<dbReference type="Gene3D" id="3.40.50.1820">
    <property type="entry name" value="alpha/beta hydrolase"/>
    <property type="match status" value="1"/>
</dbReference>
<organism evidence="4 5">
    <name type="scientific">Chrysophaeum taylorii</name>
    <dbReference type="NCBI Taxonomy" id="2483200"/>
    <lineage>
        <taxon>Eukaryota</taxon>
        <taxon>Sar</taxon>
        <taxon>Stramenopiles</taxon>
        <taxon>Ochrophyta</taxon>
        <taxon>Pelagophyceae</taxon>
        <taxon>Pelagomonadales</taxon>
        <taxon>Pelagomonadaceae</taxon>
        <taxon>Chrysophaeum</taxon>
    </lineage>
</organism>